<dbReference type="SUPFAM" id="SSF53474">
    <property type="entry name" value="alpha/beta-Hydrolases"/>
    <property type="match status" value="1"/>
</dbReference>
<feature type="domain" description="PET hydrolase/cutinase-like" evidence="1">
    <location>
        <begin position="32"/>
        <end position="176"/>
    </location>
</feature>
<reference evidence="2 3" key="1">
    <citation type="submission" date="2014-08" db="EMBL/GenBank/DDBJ databases">
        <title>Complete genome sequence of Corynebacterium aquilae S-613T(T) (=DSM 44791(T)), isolated from the choana of a healthy golden eagle.</title>
        <authorList>
            <person name="Ruckert C."/>
            <person name="Albersmeier A."/>
            <person name="Winkler A."/>
            <person name="Kalinowski J."/>
        </authorList>
    </citation>
    <scope>NUCLEOTIDE SEQUENCE [LARGE SCALE GENOMIC DNA]</scope>
    <source>
        <strain evidence="2 3">S-613</strain>
    </source>
</reference>
<dbReference type="STRING" id="1431546.CAQU_02215"/>
<dbReference type="OrthoDB" id="4772420at2"/>
<dbReference type="InterPro" id="IPR041127">
    <property type="entry name" value="PET_hydrolase/cutinase-like"/>
</dbReference>
<dbReference type="Gene3D" id="3.40.50.1820">
    <property type="entry name" value="alpha/beta hydrolase"/>
    <property type="match status" value="1"/>
</dbReference>
<evidence type="ECO:0000313" key="3">
    <source>
        <dbReference type="Proteomes" id="UP000185478"/>
    </source>
</evidence>
<dbReference type="InterPro" id="IPR029058">
    <property type="entry name" value="AB_hydrolase_fold"/>
</dbReference>
<dbReference type="Pfam" id="PF12740">
    <property type="entry name" value="PETase"/>
    <property type="match status" value="1"/>
</dbReference>
<organism evidence="2 3">
    <name type="scientific">Corynebacterium aquilae DSM 44791</name>
    <dbReference type="NCBI Taxonomy" id="1431546"/>
    <lineage>
        <taxon>Bacteria</taxon>
        <taxon>Bacillati</taxon>
        <taxon>Actinomycetota</taxon>
        <taxon>Actinomycetes</taxon>
        <taxon>Mycobacteriales</taxon>
        <taxon>Corynebacteriaceae</taxon>
        <taxon>Corynebacterium</taxon>
    </lineage>
</organism>
<sequence>MASDLKKNLTRLSKRGPHRVLVGDLDYAGLPGKVYTPAEGNALPAVAFGHDWMTSVDKYHATLRHLASWGIVVAAPNTETGINPNHAGFAQDLTSALQIVTGVKLGEGKATVSPGKIGVVGHGMGGGAAVLSAAGRNKIKACVALYPAATTPSEEAAASAVSCPGLILGAGEDTLVDSGNPAAVAEAWKGEVCYREIDKATQFGFSEALGAKLVLGLGLPQYGAIEIARGLMTGFLLATLEGERKYKAFTDPEAEAKKVTSLTGEQLHERATRYRA</sequence>
<dbReference type="GO" id="GO:0016787">
    <property type="term" value="F:hydrolase activity"/>
    <property type="evidence" value="ECO:0007669"/>
    <property type="project" value="UniProtKB-KW"/>
</dbReference>
<dbReference type="Proteomes" id="UP000185478">
    <property type="component" value="Chromosome"/>
</dbReference>
<dbReference type="PANTHER" id="PTHR33428:SF14">
    <property type="entry name" value="CARBOXYLESTERASE TYPE B DOMAIN-CONTAINING PROTEIN"/>
    <property type="match status" value="1"/>
</dbReference>
<dbReference type="EMBL" id="CP009245">
    <property type="protein sequence ID" value="APT84081.1"/>
    <property type="molecule type" value="Genomic_DNA"/>
</dbReference>
<keyword evidence="3" id="KW-1185">Reference proteome</keyword>
<gene>
    <name evidence="2" type="ORF">CAQU_02215</name>
</gene>
<dbReference type="RefSeq" id="WP_075728273.1">
    <property type="nucleotide sequence ID" value="NZ_CP009245.1"/>
</dbReference>
<keyword evidence="2" id="KW-0378">Hydrolase</keyword>
<proteinExistence type="predicted"/>
<dbReference type="PANTHER" id="PTHR33428">
    <property type="entry name" value="CHLOROPHYLLASE-2, CHLOROPLASTIC"/>
    <property type="match status" value="1"/>
</dbReference>
<dbReference type="KEGG" id="caqu:CAQU_02215"/>
<name>A0A1L7CE10_9CORY</name>
<accession>A0A1L7CE10</accession>
<evidence type="ECO:0000259" key="1">
    <source>
        <dbReference type="Pfam" id="PF12740"/>
    </source>
</evidence>
<protein>
    <submittedName>
        <fullName evidence="2">Alpha/beta hydrolase</fullName>
    </submittedName>
</protein>
<dbReference type="AlphaFoldDB" id="A0A1L7CE10"/>
<evidence type="ECO:0000313" key="2">
    <source>
        <dbReference type="EMBL" id="APT84081.1"/>
    </source>
</evidence>